<keyword evidence="1" id="KW-0614">Plasmid</keyword>
<reference evidence="1 2" key="1">
    <citation type="submission" date="2020-01" db="EMBL/GenBank/DDBJ databases">
        <title>Pseudarthrobacter psychrotolerans sp. nov., isolated from antarctic soil.</title>
        <authorList>
            <person name="Shin Y."/>
            <person name="Park W."/>
        </authorList>
    </citation>
    <scope>NUCLEOTIDE SEQUENCE [LARGE SCALE GENOMIC DNA]</scope>
    <source>
        <strain evidence="1 2">YJ56</strain>
        <plasmid evidence="1 2">unnamed1</plasmid>
    </source>
</reference>
<gene>
    <name evidence="1" type="ORF">GU243_23290</name>
</gene>
<protein>
    <submittedName>
        <fullName evidence="1">Uncharacterized protein</fullName>
    </submittedName>
</protein>
<dbReference type="EMBL" id="CP047899">
    <property type="protein sequence ID" value="QHK22500.1"/>
    <property type="molecule type" value="Genomic_DNA"/>
</dbReference>
<sequence length="89" mass="10330">MYEHADRRPDHTGHTVHRFTYKQEPEVIAQVPLVDGGPLEVHGYATFWTQEEVDVAWTDDRGSTYQCWVPASQVRRPAPGEWHGNYLPR</sequence>
<evidence type="ECO:0000313" key="1">
    <source>
        <dbReference type="EMBL" id="QHK22500.1"/>
    </source>
</evidence>
<accession>A0A6P1NVT3</accession>
<proteinExistence type="predicted"/>
<dbReference type="AlphaFoldDB" id="A0A6P1NVT3"/>
<name>A0A6P1NVT3_9MICC</name>
<keyword evidence="2" id="KW-1185">Reference proteome</keyword>
<organism evidence="1 2">
    <name type="scientific">Pseudarthrobacter psychrotolerans</name>
    <dbReference type="NCBI Taxonomy" id="2697569"/>
    <lineage>
        <taxon>Bacteria</taxon>
        <taxon>Bacillati</taxon>
        <taxon>Actinomycetota</taxon>
        <taxon>Actinomycetes</taxon>
        <taxon>Micrococcales</taxon>
        <taxon>Micrococcaceae</taxon>
        <taxon>Pseudarthrobacter</taxon>
    </lineage>
</organism>
<dbReference type="Proteomes" id="UP000464186">
    <property type="component" value="Plasmid unnamed1"/>
</dbReference>
<geneLocation type="plasmid" evidence="1 2">
    <name>unnamed1</name>
</geneLocation>
<evidence type="ECO:0000313" key="2">
    <source>
        <dbReference type="Proteomes" id="UP000464186"/>
    </source>
</evidence>
<dbReference type="KEGG" id="psey:GU243_23290"/>